<keyword evidence="3" id="KW-1185">Reference proteome</keyword>
<gene>
    <name evidence="2" type="ORF">MPIPNATIZW_LOCUS14566</name>
</gene>
<dbReference type="Proteomes" id="UP001314169">
    <property type="component" value="Chromosome 5"/>
</dbReference>
<evidence type="ECO:0000313" key="2">
    <source>
        <dbReference type="EMBL" id="CAK6446260.1"/>
    </source>
</evidence>
<feature type="region of interest" description="Disordered" evidence="1">
    <location>
        <begin position="97"/>
        <end position="118"/>
    </location>
</feature>
<evidence type="ECO:0000256" key="1">
    <source>
        <dbReference type="SAM" id="MobiDB-lite"/>
    </source>
</evidence>
<evidence type="ECO:0000313" key="3">
    <source>
        <dbReference type="Proteomes" id="UP001314169"/>
    </source>
</evidence>
<name>A0ABP0AAF2_PIPNA</name>
<dbReference type="EMBL" id="OY882862">
    <property type="protein sequence ID" value="CAK6446260.1"/>
    <property type="molecule type" value="Genomic_DNA"/>
</dbReference>
<accession>A0ABP0AAF2</accession>
<organism evidence="2 3">
    <name type="scientific">Pipistrellus nathusii</name>
    <name type="common">Nathusius' pipistrelle</name>
    <dbReference type="NCBI Taxonomy" id="59473"/>
    <lineage>
        <taxon>Eukaryota</taxon>
        <taxon>Metazoa</taxon>
        <taxon>Chordata</taxon>
        <taxon>Craniata</taxon>
        <taxon>Vertebrata</taxon>
        <taxon>Euteleostomi</taxon>
        <taxon>Mammalia</taxon>
        <taxon>Eutheria</taxon>
        <taxon>Laurasiatheria</taxon>
        <taxon>Chiroptera</taxon>
        <taxon>Yangochiroptera</taxon>
        <taxon>Vespertilionidae</taxon>
        <taxon>Pipistrellus</taxon>
    </lineage>
</organism>
<proteinExistence type="predicted"/>
<protein>
    <submittedName>
        <fullName evidence="2">Uncharacterized protein</fullName>
    </submittedName>
</protein>
<reference evidence="2" key="1">
    <citation type="submission" date="2023-12" db="EMBL/GenBank/DDBJ databases">
        <authorList>
            <person name="Brown T."/>
        </authorList>
    </citation>
    <scope>NUCLEOTIDE SEQUENCE</scope>
</reference>
<sequence length="126" mass="14313">MEMEVTEGGSCFPQTKHCLNIDLAENAFEKQVRPRMAERAKASVHSEETHGVIAGSQIKLPLMCKSHLIGLRWNAIFLHRVNLHPEKYVFLTTFKPKGNWPPEPNRHLGTAGSQEDSTHDFRFSFA</sequence>